<evidence type="ECO:0000313" key="1">
    <source>
        <dbReference type="EMBL" id="JAH98773.1"/>
    </source>
</evidence>
<dbReference type="EMBL" id="GBXM01009804">
    <property type="protein sequence ID" value="JAH98773.1"/>
    <property type="molecule type" value="Transcribed_RNA"/>
</dbReference>
<sequence>MNNKLVFIRYFNRLIPAPIIFDTTISICKPYFKMNKGFECTFPLFFSPHCNGVASSSAL</sequence>
<reference evidence="1" key="2">
    <citation type="journal article" date="2015" name="Fish Shellfish Immunol.">
        <title>Early steps in the European eel (Anguilla anguilla)-Vibrio vulnificus interaction in the gills: Role of the RtxA13 toxin.</title>
        <authorList>
            <person name="Callol A."/>
            <person name="Pajuelo D."/>
            <person name="Ebbesson L."/>
            <person name="Teles M."/>
            <person name="MacKenzie S."/>
            <person name="Amaro C."/>
        </authorList>
    </citation>
    <scope>NUCLEOTIDE SEQUENCE</scope>
</reference>
<accession>A0A0E9XAR6</accession>
<organism evidence="1">
    <name type="scientific">Anguilla anguilla</name>
    <name type="common">European freshwater eel</name>
    <name type="synonym">Muraena anguilla</name>
    <dbReference type="NCBI Taxonomy" id="7936"/>
    <lineage>
        <taxon>Eukaryota</taxon>
        <taxon>Metazoa</taxon>
        <taxon>Chordata</taxon>
        <taxon>Craniata</taxon>
        <taxon>Vertebrata</taxon>
        <taxon>Euteleostomi</taxon>
        <taxon>Actinopterygii</taxon>
        <taxon>Neopterygii</taxon>
        <taxon>Teleostei</taxon>
        <taxon>Anguilliformes</taxon>
        <taxon>Anguillidae</taxon>
        <taxon>Anguilla</taxon>
    </lineage>
</organism>
<proteinExistence type="predicted"/>
<protein>
    <submittedName>
        <fullName evidence="1">Uncharacterized protein</fullName>
    </submittedName>
</protein>
<reference evidence="1" key="1">
    <citation type="submission" date="2014-11" db="EMBL/GenBank/DDBJ databases">
        <authorList>
            <person name="Amaro Gonzalez C."/>
        </authorList>
    </citation>
    <scope>NUCLEOTIDE SEQUENCE</scope>
</reference>
<dbReference type="AlphaFoldDB" id="A0A0E9XAR6"/>
<name>A0A0E9XAR6_ANGAN</name>